<evidence type="ECO:0000256" key="1">
    <source>
        <dbReference type="ARBA" id="ARBA00022729"/>
    </source>
</evidence>
<evidence type="ECO:0000313" key="3">
    <source>
        <dbReference type="EMBL" id="BDD87811.1"/>
    </source>
</evidence>
<dbReference type="CDD" id="cd14667">
    <property type="entry name" value="3D_containing_proteins"/>
    <property type="match status" value="1"/>
</dbReference>
<feature type="domain" description="3D" evidence="2">
    <location>
        <begin position="122"/>
        <end position="180"/>
    </location>
</feature>
<organism evidence="3 4">
    <name type="scientific">Desulfofustis limnaeus</name>
    <dbReference type="NCBI Taxonomy" id="2740163"/>
    <lineage>
        <taxon>Bacteria</taxon>
        <taxon>Pseudomonadati</taxon>
        <taxon>Thermodesulfobacteriota</taxon>
        <taxon>Desulfobulbia</taxon>
        <taxon>Desulfobulbales</taxon>
        <taxon>Desulfocapsaceae</taxon>
        <taxon>Desulfofustis</taxon>
    </lineage>
</organism>
<dbReference type="PANTHER" id="PTHR39160:SF4">
    <property type="entry name" value="RESUSCITATION-PROMOTING FACTOR RPFB"/>
    <property type="match status" value="1"/>
</dbReference>
<dbReference type="InterPro" id="IPR051933">
    <property type="entry name" value="Resuscitation_pf_RpfB"/>
</dbReference>
<proteinExistence type="predicted"/>
<dbReference type="Pfam" id="PF06725">
    <property type="entry name" value="3D"/>
    <property type="match status" value="1"/>
</dbReference>
<evidence type="ECO:0000259" key="2">
    <source>
        <dbReference type="Pfam" id="PF06725"/>
    </source>
</evidence>
<evidence type="ECO:0000313" key="4">
    <source>
        <dbReference type="Proteomes" id="UP000830055"/>
    </source>
</evidence>
<protein>
    <recommendedName>
        <fullName evidence="2">3D domain-containing protein</fullName>
    </recommendedName>
</protein>
<accession>A0ABN6M4I8</accession>
<dbReference type="RefSeq" id="WP_284151223.1">
    <property type="nucleotide sequence ID" value="NZ_AP025516.1"/>
</dbReference>
<dbReference type="InterPro" id="IPR036908">
    <property type="entry name" value="RlpA-like_sf"/>
</dbReference>
<keyword evidence="1" id="KW-0732">Signal</keyword>
<dbReference type="SUPFAM" id="SSF50685">
    <property type="entry name" value="Barwin-like endoglucanases"/>
    <property type="match status" value="1"/>
</dbReference>
<dbReference type="EMBL" id="AP025516">
    <property type="protein sequence ID" value="BDD87811.1"/>
    <property type="molecule type" value="Genomic_DNA"/>
</dbReference>
<dbReference type="InterPro" id="IPR010611">
    <property type="entry name" value="3D_dom"/>
</dbReference>
<dbReference type="Gene3D" id="2.40.40.10">
    <property type="entry name" value="RlpA-like domain"/>
    <property type="match status" value="1"/>
</dbReference>
<name>A0ABN6M4I8_9BACT</name>
<dbReference type="PANTHER" id="PTHR39160">
    <property type="entry name" value="CELL WALL-BINDING PROTEIN YOCH"/>
    <property type="match status" value="1"/>
</dbReference>
<gene>
    <name evidence="3" type="ORF">DPPLL_21760</name>
</gene>
<reference evidence="3 4" key="1">
    <citation type="submission" date="2022-01" db="EMBL/GenBank/DDBJ databases">
        <title>Desulfofustis limnae sp. nov., a novel mesophilic sulfate-reducing bacterium isolated from marsh soil.</title>
        <authorList>
            <person name="Watanabe M."/>
            <person name="Takahashi A."/>
            <person name="Kojima H."/>
            <person name="Fukui M."/>
        </authorList>
    </citation>
    <scope>NUCLEOTIDE SEQUENCE [LARGE SCALE GENOMIC DNA]</scope>
    <source>
        <strain evidence="3 4">PPLL</strain>
    </source>
</reference>
<dbReference type="Proteomes" id="UP000830055">
    <property type="component" value="Chromosome"/>
</dbReference>
<dbReference type="InterPro" id="IPR059180">
    <property type="entry name" value="3D_YorM"/>
</dbReference>
<sequence length="184" mass="20904">MVFPRLKAPPLPIFWLLIASLLMLNGCAKQPTGRVMEVTAYCGCSTCCGWERGSWAYLKLDFWNRYVSTGPRRGATYTGQTASGTYPREPQEGLFSLDSLQRPWVIPFRILLPWYILPGDGTIAADTAYYPFGTRMLVPGYGWGTVEDRGSAIKGPERIDIFYHSHQDALHWGRRRVHVLIEYP</sequence>
<keyword evidence="4" id="KW-1185">Reference proteome</keyword>